<sequence length="362" mass="40323">MAATTLTDNGYPSAKELTFGIEYEFLVHINITDLSEEEKRTLTADFASSLPRHTVRLMADAIRERLDALGLQHAAEKAWIVKTDHSVKPDFTLANAGKFSSFAGLEITTPKMQNQAAALDECVKVARELVAHPEVRFSNSCGLHVHVGHAGEGLSLLASQKLFSVLFLGGEQILNTLFRKDRRNNYYCRDITKHSAVAKISAQGQRLPGAVPEEWVTACFPPDFPAVEEYQKNRFAMDTIWKAATIEEFVEVIGDDGMGYSWTHLPSHAFNPTETIEFRKAEGSLDRPMNLDFVSDWPQVCMGLVAFAIDADPQELERVIRGVGTALRAESNEEKVRVFLRSLKLDETLVVRLAERAKELSG</sequence>
<dbReference type="PANTHER" id="PTHR36847:SF1">
    <property type="entry name" value="AMIDOLIGASE ENZYME"/>
    <property type="match status" value="1"/>
</dbReference>
<protein>
    <recommendedName>
        <fullName evidence="3">Amidoligase enzyme protein</fullName>
    </recommendedName>
</protein>
<dbReference type="AlphaFoldDB" id="M7TTG4"/>
<dbReference type="STRING" id="1287681.M7TTG4"/>
<dbReference type="Pfam" id="PF12224">
    <property type="entry name" value="Amidoligase_2"/>
    <property type="match status" value="1"/>
</dbReference>
<gene>
    <name evidence="1" type="ORF">UCREL1_3020</name>
</gene>
<dbReference type="OrthoDB" id="412402at2759"/>
<dbReference type="InterPro" id="IPR022025">
    <property type="entry name" value="Amidoligase_2"/>
</dbReference>
<organism evidence="1 2">
    <name type="scientific">Eutypa lata (strain UCR-EL1)</name>
    <name type="common">Grapevine dieback disease fungus</name>
    <name type="synonym">Eutypa armeniacae</name>
    <dbReference type="NCBI Taxonomy" id="1287681"/>
    <lineage>
        <taxon>Eukaryota</taxon>
        <taxon>Fungi</taxon>
        <taxon>Dikarya</taxon>
        <taxon>Ascomycota</taxon>
        <taxon>Pezizomycotina</taxon>
        <taxon>Sordariomycetes</taxon>
        <taxon>Xylariomycetidae</taxon>
        <taxon>Xylariales</taxon>
        <taxon>Diatrypaceae</taxon>
        <taxon>Eutypa</taxon>
    </lineage>
</organism>
<proteinExistence type="predicted"/>
<evidence type="ECO:0000313" key="2">
    <source>
        <dbReference type="Proteomes" id="UP000012174"/>
    </source>
</evidence>
<dbReference type="Proteomes" id="UP000012174">
    <property type="component" value="Unassembled WGS sequence"/>
</dbReference>
<name>M7TTG4_EUTLA</name>
<evidence type="ECO:0008006" key="3">
    <source>
        <dbReference type="Google" id="ProtNLM"/>
    </source>
</evidence>
<dbReference type="PANTHER" id="PTHR36847">
    <property type="entry name" value="AMIDOLIGASE ENZYME"/>
    <property type="match status" value="1"/>
</dbReference>
<dbReference type="KEGG" id="ela:UCREL1_3020"/>
<keyword evidence="2" id="KW-1185">Reference proteome</keyword>
<dbReference type="eggNOG" id="ENOG502SUNA">
    <property type="taxonomic scope" value="Eukaryota"/>
</dbReference>
<dbReference type="EMBL" id="KB705991">
    <property type="protein sequence ID" value="EMR69960.1"/>
    <property type="molecule type" value="Genomic_DNA"/>
</dbReference>
<evidence type="ECO:0000313" key="1">
    <source>
        <dbReference type="EMBL" id="EMR69960.1"/>
    </source>
</evidence>
<reference evidence="2" key="1">
    <citation type="journal article" date="2013" name="Genome Announc.">
        <title>Draft genome sequence of the grapevine dieback fungus Eutypa lata UCR-EL1.</title>
        <authorList>
            <person name="Blanco-Ulate B."/>
            <person name="Rolshausen P.E."/>
            <person name="Cantu D."/>
        </authorList>
    </citation>
    <scope>NUCLEOTIDE SEQUENCE [LARGE SCALE GENOMIC DNA]</scope>
    <source>
        <strain evidence="2">UCR-EL1</strain>
    </source>
</reference>
<dbReference type="HOGENOM" id="CLU_776198_0_0_1"/>
<accession>M7TTG4</accession>